<feature type="transmembrane region" description="Helical" evidence="1">
    <location>
        <begin position="325"/>
        <end position="341"/>
    </location>
</feature>
<accession>A0A4R8MVJ4</accession>
<feature type="transmembrane region" description="Helical" evidence="1">
    <location>
        <begin position="135"/>
        <end position="155"/>
    </location>
</feature>
<keyword evidence="3" id="KW-1185">Reference proteome</keyword>
<feature type="transmembrane region" description="Helical" evidence="1">
    <location>
        <begin position="298"/>
        <end position="318"/>
    </location>
</feature>
<organism evidence="2 3">
    <name type="scientific">Leptospira meyeri</name>
    <dbReference type="NCBI Taxonomy" id="29508"/>
    <lineage>
        <taxon>Bacteria</taxon>
        <taxon>Pseudomonadati</taxon>
        <taxon>Spirochaetota</taxon>
        <taxon>Spirochaetia</taxon>
        <taxon>Leptospirales</taxon>
        <taxon>Leptospiraceae</taxon>
        <taxon>Leptospira</taxon>
    </lineage>
</organism>
<keyword evidence="1" id="KW-0812">Transmembrane</keyword>
<feature type="transmembrane region" description="Helical" evidence="1">
    <location>
        <begin position="87"/>
        <end position="104"/>
    </location>
</feature>
<evidence type="ECO:0008006" key="4">
    <source>
        <dbReference type="Google" id="ProtNLM"/>
    </source>
</evidence>
<keyword evidence="1" id="KW-0472">Membrane</keyword>
<name>A0A4R8MVJ4_LEPME</name>
<feature type="transmembrane region" description="Helical" evidence="1">
    <location>
        <begin position="203"/>
        <end position="220"/>
    </location>
</feature>
<reference evidence="2 3" key="1">
    <citation type="submission" date="2019-03" db="EMBL/GenBank/DDBJ databases">
        <title>Genomic Encyclopedia of Archaeal and Bacterial Type Strains, Phase II (KMG-II): from individual species to whole genera.</title>
        <authorList>
            <person name="Goeker M."/>
        </authorList>
    </citation>
    <scope>NUCLEOTIDE SEQUENCE [LARGE SCALE GENOMIC DNA]</scope>
    <source>
        <strain evidence="2 3">DSM 21537</strain>
    </source>
</reference>
<dbReference type="STRING" id="1193051.LEP1GSC017_1418"/>
<proteinExistence type="predicted"/>
<dbReference type="EMBL" id="SORO01000001">
    <property type="protein sequence ID" value="TDY73550.1"/>
    <property type="molecule type" value="Genomic_DNA"/>
</dbReference>
<comment type="caution">
    <text evidence="2">The sequence shown here is derived from an EMBL/GenBank/DDBJ whole genome shotgun (WGS) entry which is preliminary data.</text>
</comment>
<gene>
    <name evidence="2" type="ORF">CLV96_2584</name>
</gene>
<sequence length="479" mass="56792">MKIRNLKPVIVLLLLFGTFHLFYDAIYENHLGEVTDSDILYPYLFARDFWIGGWDGVRGWNLPPCSSLFPEILLSIFIYPFVNSVYWFHWVFGFFYFVMPYFLAKTLGVSNKISYLFSLGFLTIAGVLPNNLGQFYFPGFHAVIFIFAAYTIYEIQNWDSKNRIQSIRFLLVLSLIWISEYWFFIHIAPFLLVYTIVRLQKKSIFPIGLTLLGFGFGKVWQQGLRFSGIGIVTSKELPTMNRIQSAKDLILKDPSSWVSSLMETITKHPLFSDWFKWYTFLCLAYIIFSLFRSKGKDFYLELVLLLSPYLTIVALYIFRIEPNFRYLYFLVFCIFFLLYRLISFLPILRTVAGFVVFLGIVFFYNDRYPRLTQNVKEGEAKRLHRMDCLSQFDHLVPGASTYWPIKYSYAFSNKNWTLVPFTKEGIYYPWVSNRTWDKGLEQKSFAEFFWGVTETKDNLDLWKGVRLVKECEGWYFYRR</sequence>
<keyword evidence="1" id="KW-1133">Transmembrane helix</keyword>
<feature type="transmembrane region" description="Helical" evidence="1">
    <location>
        <begin position="167"/>
        <end position="197"/>
    </location>
</feature>
<evidence type="ECO:0000313" key="3">
    <source>
        <dbReference type="Proteomes" id="UP000294684"/>
    </source>
</evidence>
<dbReference type="AlphaFoldDB" id="A0A4R8MVJ4"/>
<feature type="transmembrane region" description="Helical" evidence="1">
    <location>
        <begin position="113"/>
        <end position="129"/>
    </location>
</feature>
<dbReference type="Proteomes" id="UP000294684">
    <property type="component" value="Unassembled WGS sequence"/>
</dbReference>
<dbReference type="OrthoDB" id="338358at2"/>
<feature type="transmembrane region" description="Helical" evidence="1">
    <location>
        <begin position="347"/>
        <end position="364"/>
    </location>
</feature>
<dbReference type="RefSeq" id="WP_040917322.1">
    <property type="nucleotide sequence ID" value="NZ_SORO01000001.1"/>
</dbReference>
<protein>
    <recommendedName>
        <fullName evidence="4">Dolichyl-phosphate-mannose-protein mannosyltransferase</fullName>
    </recommendedName>
</protein>
<evidence type="ECO:0000313" key="2">
    <source>
        <dbReference type="EMBL" id="TDY73550.1"/>
    </source>
</evidence>
<evidence type="ECO:0000256" key="1">
    <source>
        <dbReference type="SAM" id="Phobius"/>
    </source>
</evidence>
<dbReference type="GeneID" id="79827872"/>
<feature type="transmembrane region" description="Helical" evidence="1">
    <location>
        <begin position="274"/>
        <end position="292"/>
    </location>
</feature>